<gene>
    <name evidence="4" type="ORF">Verru16b_01842</name>
</gene>
<keyword evidence="2 4" id="KW-0456">Lyase</keyword>
<evidence type="ECO:0000313" key="4">
    <source>
        <dbReference type="EMBL" id="AOS44774.1"/>
    </source>
</evidence>
<accession>A0A1D8AV44</accession>
<dbReference type="RefSeq" id="WP_069961994.1">
    <property type="nucleotide sequence ID" value="NZ_CP016094.1"/>
</dbReference>
<protein>
    <submittedName>
        <fullName evidence="4">Alginate lyase</fullName>
    </submittedName>
</protein>
<dbReference type="OrthoDB" id="174463at2"/>
<evidence type="ECO:0000256" key="2">
    <source>
        <dbReference type="ARBA" id="ARBA00023239"/>
    </source>
</evidence>
<dbReference type="KEGG" id="obg:Verru16b_01842"/>
<reference evidence="4 5" key="1">
    <citation type="submission" date="2016-06" db="EMBL/GenBank/DDBJ databases">
        <title>Three novel species with peptidoglycan cell walls form the new genus Lacunisphaera gen. nov. in the family Opitutaceae of the verrucomicrobial subdivision 4.</title>
        <authorList>
            <person name="Rast P."/>
            <person name="Gloeckner I."/>
            <person name="Jogler M."/>
            <person name="Boedeker C."/>
            <person name="Jeske O."/>
            <person name="Wiegand S."/>
            <person name="Reinhardt R."/>
            <person name="Schumann P."/>
            <person name="Rohde M."/>
            <person name="Spring S."/>
            <person name="Gloeckner F.O."/>
            <person name="Jogler C."/>
        </authorList>
    </citation>
    <scope>NUCLEOTIDE SEQUENCE [LARGE SCALE GENOMIC DNA]</scope>
    <source>
        <strain evidence="4 5">IG16b</strain>
    </source>
</reference>
<feature type="domain" description="Alginate lyase" evidence="3">
    <location>
        <begin position="93"/>
        <end position="221"/>
    </location>
</feature>
<dbReference type="AlphaFoldDB" id="A0A1D8AV44"/>
<sequence length="385" mass="42958">MPLRALSRFMKSVLLAVLFLGSLGLAGAAMTFVHPGALNSREELNFVKAQIQAGAEPWKGEFERIKAGRYAHMGPHALTHIDSKSEDANVSRYDAAAAYSQALLWYFTGDEAYARSAVAILNAWSNLQGFTAGTQQDRLQAGWIGAVFAPAAEIMRLYSGWSVGEIAAFQAMFRRAFYPQLTTASTWNGNIDLTQIDAMLAIAVFNEDEVLFRQGLERLRVRSAAYFYLTSDGPRPRPIAGDHGDPEKFWSHPRRWVDGLTQETCRDNGHHTQFALGSALHAAETAWHQGVDVYTEHQQRYVAAMELLAGQFLSGSLDGLAANDVASRERFNTWEVGYHHYHGRMGLDLPNTRRLIVEQIRTDSIRAIWNLNYETLTHAELPGDL</sequence>
<dbReference type="InterPro" id="IPR008397">
    <property type="entry name" value="Alginate_lyase_dom"/>
</dbReference>
<evidence type="ECO:0000313" key="5">
    <source>
        <dbReference type="Proteomes" id="UP000095228"/>
    </source>
</evidence>
<dbReference type="SUPFAM" id="SSF48230">
    <property type="entry name" value="Chondroitin AC/alginate lyase"/>
    <property type="match status" value="1"/>
</dbReference>
<dbReference type="InterPro" id="IPR008929">
    <property type="entry name" value="Chondroitin_lyas"/>
</dbReference>
<organism evidence="4 5">
    <name type="scientific">Lacunisphaera limnophila</name>
    <dbReference type="NCBI Taxonomy" id="1838286"/>
    <lineage>
        <taxon>Bacteria</taxon>
        <taxon>Pseudomonadati</taxon>
        <taxon>Verrucomicrobiota</taxon>
        <taxon>Opitutia</taxon>
        <taxon>Opitutales</taxon>
        <taxon>Opitutaceae</taxon>
        <taxon>Lacunisphaera</taxon>
    </lineage>
</organism>
<name>A0A1D8AV44_9BACT</name>
<dbReference type="Pfam" id="PF05426">
    <property type="entry name" value="Alginate_lyase"/>
    <property type="match status" value="1"/>
</dbReference>
<proteinExistence type="predicted"/>
<dbReference type="GO" id="GO:0042597">
    <property type="term" value="C:periplasmic space"/>
    <property type="evidence" value="ECO:0007669"/>
    <property type="project" value="InterPro"/>
</dbReference>
<evidence type="ECO:0000256" key="1">
    <source>
        <dbReference type="ARBA" id="ARBA00022729"/>
    </source>
</evidence>
<dbReference type="GO" id="GO:0016829">
    <property type="term" value="F:lyase activity"/>
    <property type="evidence" value="ECO:0007669"/>
    <property type="project" value="UniProtKB-KW"/>
</dbReference>
<dbReference type="EMBL" id="CP016094">
    <property type="protein sequence ID" value="AOS44774.1"/>
    <property type="molecule type" value="Genomic_DNA"/>
</dbReference>
<dbReference type="Proteomes" id="UP000095228">
    <property type="component" value="Chromosome"/>
</dbReference>
<dbReference type="Gene3D" id="1.50.10.100">
    <property type="entry name" value="Chondroitin AC/alginate lyase"/>
    <property type="match status" value="1"/>
</dbReference>
<evidence type="ECO:0000259" key="3">
    <source>
        <dbReference type="Pfam" id="PF05426"/>
    </source>
</evidence>
<dbReference type="STRING" id="1838286.Verru16b_01842"/>
<keyword evidence="1" id="KW-0732">Signal</keyword>
<keyword evidence="5" id="KW-1185">Reference proteome</keyword>